<feature type="transmembrane region" description="Helical" evidence="9">
    <location>
        <begin position="25"/>
        <end position="45"/>
    </location>
</feature>
<name>A0A956M2B3_UNCEI</name>
<dbReference type="InterPro" id="IPR035906">
    <property type="entry name" value="MetI-like_sf"/>
</dbReference>
<protein>
    <submittedName>
        <fullName evidence="11">Amino acid ABC transporter permease</fullName>
    </submittedName>
</protein>
<evidence type="ECO:0000256" key="5">
    <source>
        <dbReference type="ARBA" id="ARBA00022692"/>
    </source>
</evidence>
<dbReference type="Pfam" id="PF00528">
    <property type="entry name" value="BPD_transp_1"/>
    <property type="match status" value="1"/>
</dbReference>
<organism evidence="11 12">
    <name type="scientific">Eiseniibacteriota bacterium</name>
    <dbReference type="NCBI Taxonomy" id="2212470"/>
    <lineage>
        <taxon>Bacteria</taxon>
        <taxon>Candidatus Eiseniibacteriota</taxon>
    </lineage>
</organism>
<proteinExistence type="inferred from homology"/>
<accession>A0A956M2B3</accession>
<feature type="transmembrane region" description="Helical" evidence="9">
    <location>
        <begin position="185"/>
        <end position="205"/>
    </location>
</feature>
<gene>
    <name evidence="11" type="ORF">KC729_14520</name>
</gene>
<dbReference type="InterPro" id="IPR043429">
    <property type="entry name" value="ArtM/GltK/GlnP/TcyL/YhdX-like"/>
</dbReference>
<keyword evidence="6" id="KW-0029">Amino-acid transport</keyword>
<dbReference type="NCBIfam" id="TIGR01726">
    <property type="entry name" value="HEQRo_perm_3TM"/>
    <property type="match status" value="1"/>
</dbReference>
<dbReference type="PROSITE" id="PS50928">
    <property type="entry name" value="ABC_TM1"/>
    <property type="match status" value="1"/>
</dbReference>
<feature type="domain" description="ABC transmembrane type-1" evidence="10">
    <location>
        <begin position="19"/>
        <end position="206"/>
    </location>
</feature>
<evidence type="ECO:0000313" key="12">
    <source>
        <dbReference type="Proteomes" id="UP000697710"/>
    </source>
</evidence>
<dbReference type="Proteomes" id="UP000697710">
    <property type="component" value="Unassembled WGS sequence"/>
</dbReference>
<evidence type="ECO:0000256" key="4">
    <source>
        <dbReference type="ARBA" id="ARBA00022475"/>
    </source>
</evidence>
<comment type="similarity">
    <text evidence="2">Belongs to the binding-protein-dependent transport system permease family. HisMQ subfamily.</text>
</comment>
<sequence>MSDLLEQLWTILRYLLPAVPRTIEVTLVSFVLALVLGLAVGLLRIQRRAPWNWLARAYVDGVRGVPLLVIIFFVYFGLGRVLSLPQFVAGVVAIGLCYSAYVGETLRAGIEAIPKGQWEAARSLGMSWTQTMRWVVLPQAFRVVIPPLMNELISCLKDSSLVSIIGLRELTRAGREYSSGTFVDFQTWLVVGLLYLSMTAVLTRLSARLESRLQGATR</sequence>
<evidence type="ECO:0000256" key="9">
    <source>
        <dbReference type="RuleBase" id="RU363032"/>
    </source>
</evidence>
<evidence type="ECO:0000313" key="11">
    <source>
        <dbReference type="EMBL" id="MCA9728902.1"/>
    </source>
</evidence>
<dbReference type="FunFam" id="1.10.3720.10:FF:000033">
    <property type="entry name" value="Polar amino acid ABC transporter permease"/>
    <property type="match status" value="1"/>
</dbReference>
<dbReference type="PANTHER" id="PTHR30614">
    <property type="entry name" value="MEMBRANE COMPONENT OF AMINO ACID ABC TRANSPORTER"/>
    <property type="match status" value="1"/>
</dbReference>
<dbReference type="InterPro" id="IPR010065">
    <property type="entry name" value="AA_ABC_transptr_permease_3TM"/>
</dbReference>
<dbReference type="PANTHER" id="PTHR30614:SF20">
    <property type="entry name" value="GLUTAMINE TRANSPORT SYSTEM PERMEASE PROTEIN GLNP"/>
    <property type="match status" value="1"/>
</dbReference>
<evidence type="ECO:0000256" key="6">
    <source>
        <dbReference type="ARBA" id="ARBA00022970"/>
    </source>
</evidence>
<evidence type="ECO:0000256" key="2">
    <source>
        <dbReference type="ARBA" id="ARBA00010072"/>
    </source>
</evidence>
<keyword evidence="4" id="KW-1003">Cell membrane</keyword>
<keyword evidence="5 9" id="KW-0812">Transmembrane</keyword>
<dbReference type="GO" id="GO:0043190">
    <property type="term" value="C:ATP-binding cassette (ABC) transporter complex"/>
    <property type="evidence" value="ECO:0007669"/>
    <property type="project" value="InterPro"/>
</dbReference>
<evidence type="ECO:0000256" key="7">
    <source>
        <dbReference type="ARBA" id="ARBA00022989"/>
    </source>
</evidence>
<dbReference type="SUPFAM" id="SSF161098">
    <property type="entry name" value="MetI-like"/>
    <property type="match status" value="1"/>
</dbReference>
<reference evidence="11" key="1">
    <citation type="submission" date="2020-04" db="EMBL/GenBank/DDBJ databases">
        <authorList>
            <person name="Zhang T."/>
        </authorList>
    </citation>
    <scope>NUCLEOTIDE SEQUENCE</scope>
    <source>
        <strain evidence="11">HKST-UBA01</strain>
    </source>
</reference>
<evidence type="ECO:0000256" key="3">
    <source>
        <dbReference type="ARBA" id="ARBA00022448"/>
    </source>
</evidence>
<dbReference type="GO" id="GO:0006865">
    <property type="term" value="P:amino acid transport"/>
    <property type="evidence" value="ECO:0007669"/>
    <property type="project" value="UniProtKB-KW"/>
</dbReference>
<dbReference type="Gene3D" id="1.10.3720.10">
    <property type="entry name" value="MetI-like"/>
    <property type="match status" value="1"/>
</dbReference>
<keyword evidence="8 9" id="KW-0472">Membrane</keyword>
<comment type="subcellular location">
    <subcellularLocation>
        <location evidence="1 9">Cell membrane</location>
        <topology evidence="1 9">Multi-pass membrane protein</topology>
    </subcellularLocation>
</comment>
<evidence type="ECO:0000259" key="10">
    <source>
        <dbReference type="PROSITE" id="PS50928"/>
    </source>
</evidence>
<dbReference type="EMBL" id="JAGQHR010000508">
    <property type="protein sequence ID" value="MCA9728902.1"/>
    <property type="molecule type" value="Genomic_DNA"/>
</dbReference>
<keyword evidence="3 9" id="KW-0813">Transport</keyword>
<evidence type="ECO:0000256" key="8">
    <source>
        <dbReference type="ARBA" id="ARBA00023136"/>
    </source>
</evidence>
<evidence type="ECO:0000256" key="1">
    <source>
        <dbReference type="ARBA" id="ARBA00004651"/>
    </source>
</evidence>
<reference evidence="11" key="2">
    <citation type="journal article" date="2021" name="Microbiome">
        <title>Successional dynamics and alternative stable states in a saline activated sludge microbial community over 9 years.</title>
        <authorList>
            <person name="Wang Y."/>
            <person name="Ye J."/>
            <person name="Ju F."/>
            <person name="Liu L."/>
            <person name="Boyd J.A."/>
            <person name="Deng Y."/>
            <person name="Parks D.H."/>
            <person name="Jiang X."/>
            <person name="Yin X."/>
            <person name="Woodcroft B.J."/>
            <person name="Tyson G.W."/>
            <person name="Hugenholtz P."/>
            <person name="Polz M.F."/>
            <person name="Zhang T."/>
        </authorList>
    </citation>
    <scope>NUCLEOTIDE SEQUENCE</scope>
    <source>
        <strain evidence="11">HKST-UBA01</strain>
    </source>
</reference>
<dbReference type="GO" id="GO:0022857">
    <property type="term" value="F:transmembrane transporter activity"/>
    <property type="evidence" value="ECO:0007669"/>
    <property type="project" value="InterPro"/>
</dbReference>
<feature type="transmembrane region" description="Helical" evidence="9">
    <location>
        <begin position="57"/>
        <end position="78"/>
    </location>
</feature>
<comment type="caution">
    <text evidence="11">The sequence shown here is derived from an EMBL/GenBank/DDBJ whole genome shotgun (WGS) entry which is preliminary data.</text>
</comment>
<dbReference type="InterPro" id="IPR000515">
    <property type="entry name" value="MetI-like"/>
</dbReference>
<dbReference type="CDD" id="cd06261">
    <property type="entry name" value="TM_PBP2"/>
    <property type="match status" value="1"/>
</dbReference>
<keyword evidence="7 9" id="KW-1133">Transmembrane helix</keyword>
<dbReference type="AlphaFoldDB" id="A0A956M2B3"/>